<dbReference type="EMBL" id="ML979136">
    <property type="protein sequence ID" value="KAF1915035.1"/>
    <property type="molecule type" value="Genomic_DNA"/>
</dbReference>
<gene>
    <name evidence="2" type="ORF">BDU57DRAFT_410203</name>
</gene>
<proteinExistence type="predicted"/>
<keyword evidence="3" id="KW-1185">Reference proteome</keyword>
<protein>
    <submittedName>
        <fullName evidence="2">Uncharacterized protein</fullName>
    </submittedName>
</protein>
<dbReference type="Proteomes" id="UP000800096">
    <property type="component" value="Unassembled WGS sequence"/>
</dbReference>
<reference evidence="2" key="1">
    <citation type="journal article" date="2020" name="Stud. Mycol.">
        <title>101 Dothideomycetes genomes: a test case for predicting lifestyles and emergence of pathogens.</title>
        <authorList>
            <person name="Haridas S."/>
            <person name="Albert R."/>
            <person name="Binder M."/>
            <person name="Bloem J."/>
            <person name="Labutti K."/>
            <person name="Salamov A."/>
            <person name="Andreopoulos B."/>
            <person name="Baker S."/>
            <person name="Barry K."/>
            <person name="Bills G."/>
            <person name="Bluhm B."/>
            <person name="Cannon C."/>
            <person name="Castanera R."/>
            <person name="Culley D."/>
            <person name="Daum C."/>
            <person name="Ezra D."/>
            <person name="Gonzalez J."/>
            <person name="Henrissat B."/>
            <person name="Kuo A."/>
            <person name="Liang C."/>
            <person name="Lipzen A."/>
            <person name="Lutzoni F."/>
            <person name="Magnuson J."/>
            <person name="Mondo S."/>
            <person name="Nolan M."/>
            <person name="Ohm R."/>
            <person name="Pangilinan J."/>
            <person name="Park H.-J."/>
            <person name="Ramirez L."/>
            <person name="Alfaro M."/>
            <person name="Sun H."/>
            <person name="Tritt A."/>
            <person name="Yoshinaga Y."/>
            <person name="Zwiers L.-H."/>
            <person name="Turgeon B."/>
            <person name="Goodwin S."/>
            <person name="Spatafora J."/>
            <person name="Crous P."/>
            <person name="Grigoriev I."/>
        </authorList>
    </citation>
    <scope>NUCLEOTIDE SEQUENCE</scope>
    <source>
        <strain evidence="2">HMLAC05119</strain>
    </source>
</reference>
<accession>A0A6A5QHJ1</accession>
<sequence>MMPSPSGHRDSLPYTNGHTSPLPVHVTPTQSPSQHSDSDLSDARGAAAAEPSSDVDAPGEDYDDDEPAAVDSDSSADVDAEGEPDADYDSDSPPSEHAPSSRAQSVSSQESSRPLKRKASTSADKDDYMTQNPELYGLRRSVDSDDEDDDSGSDQPRKRQRTASRKGLRVLPNPLRTILTFLPVSNQPTPVFHATGSDSESDGYVNAKKNIPTRKERQRQLLVAEGRLPPSQAEVRFSARRSAQVTNYNEEREDSFEEEEDDMTPN</sequence>
<feature type="non-terminal residue" evidence="2">
    <location>
        <position position="266"/>
    </location>
</feature>
<organism evidence="2 3">
    <name type="scientific">Ampelomyces quisqualis</name>
    <name type="common">Powdery mildew agent</name>
    <dbReference type="NCBI Taxonomy" id="50730"/>
    <lineage>
        <taxon>Eukaryota</taxon>
        <taxon>Fungi</taxon>
        <taxon>Dikarya</taxon>
        <taxon>Ascomycota</taxon>
        <taxon>Pezizomycotina</taxon>
        <taxon>Dothideomycetes</taxon>
        <taxon>Pleosporomycetidae</taxon>
        <taxon>Pleosporales</taxon>
        <taxon>Pleosporineae</taxon>
        <taxon>Phaeosphaeriaceae</taxon>
        <taxon>Ampelomyces</taxon>
    </lineage>
</organism>
<feature type="compositionally biased region" description="Basic residues" evidence="1">
    <location>
        <begin position="158"/>
        <end position="168"/>
    </location>
</feature>
<evidence type="ECO:0000313" key="3">
    <source>
        <dbReference type="Proteomes" id="UP000800096"/>
    </source>
</evidence>
<feature type="region of interest" description="Disordered" evidence="1">
    <location>
        <begin position="1"/>
        <end position="170"/>
    </location>
</feature>
<feature type="region of interest" description="Disordered" evidence="1">
    <location>
        <begin position="186"/>
        <end position="206"/>
    </location>
</feature>
<evidence type="ECO:0000256" key="1">
    <source>
        <dbReference type="SAM" id="MobiDB-lite"/>
    </source>
</evidence>
<feature type="compositionally biased region" description="Acidic residues" evidence="1">
    <location>
        <begin position="57"/>
        <end position="90"/>
    </location>
</feature>
<feature type="compositionally biased region" description="Low complexity" evidence="1">
    <location>
        <begin position="91"/>
        <end position="112"/>
    </location>
</feature>
<dbReference type="AlphaFoldDB" id="A0A6A5QHJ1"/>
<name>A0A6A5QHJ1_AMPQU</name>
<evidence type="ECO:0000313" key="2">
    <source>
        <dbReference type="EMBL" id="KAF1915035.1"/>
    </source>
</evidence>
<feature type="compositionally biased region" description="Acidic residues" evidence="1">
    <location>
        <begin position="251"/>
        <end position="266"/>
    </location>
</feature>
<dbReference type="OrthoDB" id="5857104at2759"/>
<feature type="region of interest" description="Disordered" evidence="1">
    <location>
        <begin position="234"/>
        <end position="266"/>
    </location>
</feature>